<keyword evidence="3 9" id="KW-0813">Transport</keyword>
<comment type="caution">
    <text evidence="12">The sequence shown here is derived from an EMBL/GenBank/DDBJ whole genome shotgun (WGS) entry which is preliminary data.</text>
</comment>
<dbReference type="AlphaFoldDB" id="A0A935TD66"/>
<keyword evidence="4" id="KW-1003">Cell membrane</keyword>
<dbReference type="InterPro" id="IPR035906">
    <property type="entry name" value="MetI-like_sf"/>
</dbReference>
<evidence type="ECO:0000256" key="5">
    <source>
        <dbReference type="ARBA" id="ARBA00022592"/>
    </source>
</evidence>
<comment type="similarity">
    <text evidence="2 10">Belongs to the binding-protein-dependent transport system permease family. CysTW subfamily.</text>
</comment>
<proteinExistence type="inferred from homology"/>
<evidence type="ECO:0000256" key="7">
    <source>
        <dbReference type="ARBA" id="ARBA00022989"/>
    </source>
</evidence>
<evidence type="ECO:0000313" key="13">
    <source>
        <dbReference type="Proteomes" id="UP000706151"/>
    </source>
</evidence>
<evidence type="ECO:0000256" key="1">
    <source>
        <dbReference type="ARBA" id="ARBA00004651"/>
    </source>
</evidence>
<dbReference type="Gene3D" id="1.10.3720.10">
    <property type="entry name" value="MetI-like"/>
    <property type="match status" value="1"/>
</dbReference>
<evidence type="ECO:0000256" key="3">
    <source>
        <dbReference type="ARBA" id="ARBA00022448"/>
    </source>
</evidence>
<dbReference type="PANTHER" id="PTHR30425:SF1">
    <property type="entry name" value="PHOSPHATE TRANSPORT SYSTEM PERMEASE PROTEIN PSTC"/>
    <property type="match status" value="1"/>
</dbReference>
<dbReference type="GO" id="GO:0005886">
    <property type="term" value="C:plasma membrane"/>
    <property type="evidence" value="ECO:0007669"/>
    <property type="project" value="UniProtKB-SubCell"/>
</dbReference>
<organism evidence="12 13">
    <name type="scientific">Candidatus Accumulibacter affinis</name>
    <dbReference type="NCBI Taxonomy" id="2954384"/>
    <lineage>
        <taxon>Bacteria</taxon>
        <taxon>Pseudomonadati</taxon>
        <taxon>Pseudomonadota</taxon>
        <taxon>Betaproteobacteria</taxon>
        <taxon>Candidatus Accumulibacter</taxon>
    </lineage>
</organism>
<feature type="transmembrane region" description="Helical" evidence="9">
    <location>
        <begin position="121"/>
        <end position="145"/>
    </location>
</feature>
<dbReference type="PROSITE" id="PS50928">
    <property type="entry name" value="ABC_TM1"/>
    <property type="match status" value="1"/>
</dbReference>
<keyword evidence="8 9" id="KW-0472">Membrane</keyword>
<dbReference type="Pfam" id="PF00528">
    <property type="entry name" value="BPD_transp_1"/>
    <property type="match status" value="1"/>
</dbReference>
<evidence type="ECO:0000259" key="11">
    <source>
        <dbReference type="PROSITE" id="PS50928"/>
    </source>
</evidence>
<feature type="transmembrane region" description="Helical" evidence="9">
    <location>
        <begin position="151"/>
        <end position="170"/>
    </location>
</feature>
<evidence type="ECO:0000256" key="6">
    <source>
        <dbReference type="ARBA" id="ARBA00022692"/>
    </source>
</evidence>
<evidence type="ECO:0000256" key="9">
    <source>
        <dbReference type="RuleBase" id="RU363032"/>
    </source>
</evidence>
<keyword evidence="5 10" id="KW-0592">Phosphate transport</keyword>
<evidence type="ECO:0000256" key="8">
    <source>
        <dbReference type="ARBA" id="ARBA00023136"/>
    </source>
</evidence>
<dbReference type="EMBL" id="JADJOT010000008">
    <property type="protein sequence ID" value="MBK7954217.1"/>
    <property type="molecule type" value="Genomic_DNA"/>
</dbReference>
<comment type="function">
    <text evidence="10">Part of the binding-protein-dependent transport system for phosphate; probably responsible for the translocation of the substrate across the membrane.</text>
</comment>
<comment type="subcellular location">
    <subcellularLocation>
        <location evidence="10">Cell inner membrane</location>
        <topology evidence="10">Multi-pass membrane protein</topology>
    </subcellularLocation>
    <subcellularLocation>
        <location evidence="1 9">Cell membrane</location>
        <topology evidence="1 9">Multi-pass membrane protein</topology>
    </subcellularLocation>
</comment>
<feature type="domain" description="ABC transmembrane type-1" evidence="11">
    <location>
        <begin position="84"/>
        <end position="313"/>
    </location>
</feature>
<dbReference type="NCBIfam" id="TIGR02138">
    <property type="entry name" value="phosphate_pstC"/>
    <property type="match status" value="1"/>
</dbReference>
<evidence type="ECO:0000256" key="4">
    <source>
        <dbReference type="ARBA" id="ARBA00022475"/>
    </source>
</evidence>
<feature type="transmembrane region" description="Helical" evidence="9">
    <location>
        <begin position="31"/>
        <end position="58"/>
    </location>
</feature>
<evidence type="ECO:0000256" key="2">
    <source>
        <dbReference type="ARBA" id="ARBA00007069"/>
    </source>
</evidence>
<dbReference type="PANTHER" id="PTHR30425">
    <property type="entry name" value="PHOSPHATE TRANSPORT SYSTEM PERMEASE PROTEIN PST"/>
    <property type="match status" value="1"/>
</dbReference>
<dbReference type="GO" id="GO:0005315">
    <property type="term" value="F:phosphate transmembrane transporter activity"/>
    <property type="evidence" value="ECO:0007669"/>
    <property type="project" value="InterPro"/>
</dbReference>
<evidence type="ECO:0000313" key="12">
    <source>
        <dbReference type="EMBL" id="MBK7954217.1"/>
    </source>
</evidence>
<gene>
    <name evidence="12" type="primary">pstC</name>
    <name evidence="12" type="ORF">IPK02_09790</name>
</gene>
<accession>A0A935TD66</accession>
<feature type="transmembrane region" description="Helical" evidence="9">
    <location>
        <begin position="78"/>
        <end position="109"/>
    </location>
</feature>
<sequence length="326" mass="34544">MVAPAPVDPTVDRRARQVGKFKLQDMIFHQVTLLFAFIVLAALIGMLIALAVEAMPVFREFGVGFLWTNVWNVPNDQFGALAGIYGTVVTSVIALLIAVPVSFGIALFLTESCPVILRRPLGTAVELLAGVPSIIYGIWGLFVFAPVFAKYVQPAVQAVFAGVPVIGGWFSGPPIGIGILTAGIVLSLMVIPFVASVMRDVFETVPPQLKESAYGIGCTTWEVVTGVVLPYTRVGVVGGIMLGLGRALGETMAVTFVIGNANRIVGSLFAPGTSIASTLANEFGEAEPGLHISALFALGFVLFIITFVVLAISRWLIQRAVARQGK</sequence>
<keyword evidence="10" id="KW-0997">Cell inner membrane</keyword>
<dbReference type="Proteomes" id="UP000706151">
    <property type="component" value="Unassembled WGS sequence"/>
</dbReference>
<dbReference type="InterPro" id="IPR011864">
    <property type="entry name" value="Phosphate_PstC"/>
</dbReference>
<evidence type="ECO:0000256" key="10">
    <source>
        <dbReference type="RuleBase" id="RU363054"/>
    </source>
</evidence>
<dbReference type="InterPro" id="IPR000515">
    <property type="entry name" value="MetI-like"/>
</dbReference>
<dbReference type="SUPFAM" id="SSF161098">
    <property type="entry name" value="MetI-like"/>
    <property type="match status" value="1"/>
</dbReference>
<dbReference type="GO" id="GO:0006817">
    <property type="term" value="P:phosphate ion transport"/>
    <property type="evidence" value="ECO:0007669"/>
    <property type="project" value="UniProtKB-KW"/>
</dbReference>
<name>A0A935TD66_9PROT</name>
<protein>
    <recommendedName>
        <fullName evidence="10">Phosphate transport system permease protein</fullName>
    </recommendedName>
</protein>
<dbReference type="InterPro" id="IPR051124">
    <property type="entry name" value="Phosphate_Transport_Permease"/>
</dbReference>
<keyword evidence="6 9" id="KW-0812">Transmembrane</keyword>
<keyword evidence="7 9" id="KW-1133">Transmembrane helix</keyword>
<feature type="transmembrane region" description="Helical" evidence="9">
    <location>
        <begin position="292"/>
        <end position="317"/>
    </location>
</feature>
<dbReference type="CDD" id="cd06261">
    <property type="entry name" value="TM_PBP2"/>
    <property type="match status" value="1"/>
</dbReference>
<reference evidence="12 13" key="1">
    <citation type="submission" date="2020-10" db="EMBL/GenBank/DDBJ databases">
        <title>Connecting structure to function with the recovery of over 1000 high-quality activated sludge metagenome-assembled genomes encoding full-length rRNA genes using long-read sequencing.</title>
        <authorList>
            <person name="Singleton C.M."/>
            <person name="Petriglieri F."/>
            <person name="Kristensen J.M."/>
            <person name="Kirkegaard R.H."/>
            <person name="Michaelsen T.Y."/>
            <person name="Andersen M.H."/>
            <person name="Karst S.M."/>
            <person name="Dueholm M.S."/>
            <person name="Nielsen P.H."/>
            <person name="Albertsen M."/>
        </authorList>
    </citation>
    <scope>NUCLEOTIDE SEQUENCE [LARGE SCALE GENOMIC DNA]</scope>
    <source>
        <strain evidence="12">Fred_18-Q3-R57-64_BAT3C.720</strain>
    </source>
</reference>
<feature type="transmembrane region" description="Helical" evidence="9">
    <location>
        <begin position="177"/>
        <end position="198"/>
    </location>
</feature>